<dbReference type="AlphaFoldDB" id="A0A409YGF6"/>
<gene>
    <name evidence="2" type="ORF">CVT24_011176</name>
</gene>
<dbReference type="InParanoid" id="A0A409YGF6"/>
<comment type="caution">
    <text evidence="2">The sequence shown here is derived from an EMBL/GenBank/DDBJ whole genome shotgun (WGS) entry which is preliminary data.</text>
</comment>
<dbReference type="STRING" id="181874.A0A409YGF6"/>
<proteinExistence type="predicted"/>
<reference evidence="2 3" key="1">
    <citation type="journal article" date="2018" name="Evol. Lett.">
        <title>Horizontal gene cluster transfer increased hallucinogenic mushroom diversity.</title>
        <authorList>
            <person name="Reynolds H.T."/>
            <person name="Vijayakumar V."/>
            <person name="Gluck-Thaler E."/>
            <person name="Korotkin H.B."/>
            <person name="Matheny P.B."/>
            <person name="Slot J.C."/>
        </authorList>
    </citation>
    <scope>NUCLEOTIDE SEQUENCE [LARGE SCALE GENOMIC DNA]</scope>
    <source>
        <strain evidence="2 3">2629</strain>
    </source>
</reference>
<feature type="region of interest" description="Disordered" evidence="1">
    <location>
        <begin position="311"/>
        <end position="351"/>
    </location>
</feature>
<evidence type="ECO:0000256" key="1">
    <source>
        <dbReference type="SAM" id="MobiDB-lite"/>
    </source>
</evidence>
<organism evidence="2 3">
    <name type="scientific">Panaeolus cyanescens</name>
    <dbReference type="NCBI Taxonomy" id="181874"/>
    <lineage>
        <taxon>Eukaryota</taxon>
        <taxon>Fungi</taxon>
        <taxon>Dikarya</taxon>
        <taxon>Basidiomycota</taxon>
        <taxon>Agaricomycotina</taxon>
        <taxon>Agaricomycetes</taxon>
        <taxon>Agaricomycetidae</taxon>
        <taxon>Agaricales</taxon>
        <taxon>Agaricineae</taxon>
        <taxon>Galeropsidaceae</taxon>
        <taxon>Panaeolus</taxon>
    </lineage>
</organism>
<protein>
    <submittedName>
        <fullName evidence="2">Uncharacterized protein</fullName>
    </submittedName>
</protein>
<sequence>MSTSSRFLLAKRNPNAALTPYDGKVGAVIGDYVYTTPNETFIPLPVLGDREVQVRKDYRYGPDDHTLWPQPYSSLAPHLAAIPRKPSDPNHPLAPLWLDPQPSDFLPTSQGTISTGLGRIHPDFLAKIEALAALLTQRFNAYVKALSKDQQPNVVLSSLHCITGYVRQRLASLPTTWHRIRFTVTEVQRLLLELHGCLDYLEIYKPQIDGSRPPPSTLSTLPTIGAFTSNVRVVEEFAAVGIPVWLIRPKEGEAFESNVLAEVKPTSYNGTLVLDKHPGFPTVFKGTRSSDSFAVVTHVLQFSRHWLKAPSPFSGPDPAPAPSSTTLPSASSSSGQVSLRGPDGRPPAKKAKVSYNARNMAMASANSGAGRDKFESLQGPFAPFSIPAWAKQLRNVDRTVPPAIEGVENAGFYAYPDPGLFISVQTDDRRQQMIERFCRLFDVWSSRSREVDGMALSNQQWRDLLCIDFRLAPEKWVVGNGKNANRQRAVLEKLIPKGSSARAIGEGEEYELSVTRESFASGTLPPHDAVRKLLFFLYMLNFQAELIALDRVAREDFNEGRALEQEGEISLLFPYDTFIVPISNPNAGLAAHSLRDRIPYLRTFARIMSGWKGDKPHIFYLGKHRSGADSSIPLDEAALLENEVAQFYCQQFFNYFRRAAQVPHFLSLPASTS</sequence>
<dbReference type="OrthoDB" id="2634326at2759"/>
<feature type="compositionally biased region" description="Low complexity" evidence="1">
    <location>
        <begin position="322"/>
        <end position="334"/>
    </location>
</feature>
<dbReference type="Proteomes" id="UP000284842">
    <property type="component" value="Unassembled WGS sequence"/>
</dbReference>
<dbReference type="EMBL" id="NHTK01001191">
    <property type="protein sequence ID" value="PPR02078.1"/>
    <property type="molecule type" value="Genomic_DNA"/>
</dbReference>
<name>A0A409YGF6_9AGAR</name>
<keyword evidence="3" id="KW-1185">Reference proteome</keyword>
<evidence type="ECO:0000313" key="3">
    <source>
        <dbReference type="Proteomes" id="UP000284842"/>
    </source>
</evidence>
<evidence type="ECO:0000313" key="2">
    <source>
        <dbReference type="EMBL" id="PPR02078.1"/>
    </source>
</evidence>
<accession>A0A409YGF6</accession>